<reference evidence="1" key="1">
    <citation type="submission" date="2023-03" db="EMBL/GenBank/DDBJ databases">
        <title>Massive genome expansion in bonnet fungi (Mycena s.s.) driven by repeated elements and novel gene families across ecological guilds.</title>
        <authorList>
            <consortium name="Lawrence Berkeley National Laboratory"/>
            <person name="Harder C.B."/>
            <person name="Miyauchi S."/>
            <person name="Viragh M."/>
            <person name="Kuo A."/>
            <person name="Thoen E."/>
            <person name="Andreopoulos B."/>
            <person name="Lu D."/>
            <person name="Skrede I."/>
            <person name="Drula E."/>
            <person name="Henrissat B."/>
            <person name="Morin E."/>
            <person name="Kohler A."/>
            <person name="Barry K."/>
            <person name="LaButti K."/>
            <person name="Morin E."/>
            <person name="Salamov A."/>
            <person name="Lipzen A."/>
            <person name="Mereny Z."/>
            <person name="Hegedus B."/>
            <person name="Baldrian P."/>
            <person name="Stursova M."/>
            <person name="Weitz H."/>
            <person name="Taylor A."/>
            <person name="Grigoriev I.V."/>
            <person name="Nagy L.G."/>
            <person name="Martin F."/>
            <person name="Kauserud H."/>
        </authorList>
    </citation>
    <scope>NUCLEOTIDE SEQUENCE</scope>
    <source>
        <strain evidence="1">CBHHK182m</strain>
    </source>
</reference>
<comment type="caution">
    <text evidence="1">The sequence shown here is derived from an EMBL/GenBank/DDBJ whole genome shotgun (WGS) entry which is preliminary data.</text>
</comment>
<keyword evidence="2" id="KW-1185">Reference proteome</keyword>
<protein>
    <submittedName>
        <fullName evidence="1">Uncharacterized protein</fullName>
    </submittedName>
</protein>
<dbReference type="EMBL" id="JARKIB010000007">
    <property type="protein sequence ID" value="KAJ7778408.1"/>
    <property type="molecule type" value="Genomic_DNA"/>
</dbReference>
<proteinExistence type="predicted"/>
<sequence length="400" mass="44913">MRTFRAVHHGQADELNSCNGGPRTVLVRSIIRANGKDRGRKSDGNDSDVPSGAGRAHLQHAWGCLSTSSHGHAHSMATWMLVSREWLKIVLYVVFRDLWITSSAHIKYIVRICTSPANTSFICQLGGITDVHQHLTKTCRSLAISVYHSYEGEFADQCTDLLEYATTDSHRDSLLPGHFRYENPVYAIPTHNFATVIRDLTPRITVLHFVLIDCAATYRPWDTSWNIEHFPLSLTELHVSFVYTSPPPTLLLDAPRGTFYPPRNRSRDMPPSCHFDGVRRLVVRDANPDFVAFLTTSCPLLERVESTAEFCAKDLPKGVPEELKDKLVCVCLPRTAAWPGVTGGDSGLIPEPLRLVSLGDEWVRFPAVRPARPTVAPVKKKRKSIWRLLKGVLRDHEQHS</sequence>
<accession>A0AAD7NW48</accession>
<organism evidence="1 2">
    <name type="scientific">Mycena metata</name>
    <dbReference type="NCBI Taxonomy" id="1033252"/>
    <lineage>
        <taxon>Eukaryota</taxon>
        <taxon>Fungi</taxon>
        <taxon>Dikarya</taxon>
        <taxon>Basidiomycota</taxon>
        <taxon>Agaricomycotina</taxon>
        <taxon>Agaricomycetes</taxon>
        <taxon>Agaricomycetidae</taxon>
        <taxon>Agaricales</taxon>
        <taxon>Marasmiineae</taxon>
        <taxon>Mycenaceae</taxon>
        <taxon>Mycena</taxon>
    </lineage>
</organism>
<name>A0AAD7NW48_9AGAR</name>
<gene>
    <name evidence="1" type="ORF">B0H16DRAFT_1503413</name>
</gene>
<evidence type="ECO:0000313" key="2">
    <source>
        <dbReference type="Proteomes" id="UP001215598"/>
    </source>
</evidence>
<dbReference type="AlphaFoldDB" id="A0AAD7NW48"/>
<dbReference type="Proteomes" id="UP001215598">
    <property type="component" value="Unassembled WGS sequence"/>
</dbReference>
<evidence type="ECO:0000313" key="1">
    <source>
        <dbReference type="EMBL" id="KAJ7778408.1"/>
    </source>
</evidence>